<name>A0A917XRR0_9ACTN</name>
<keyword evidence="2" id="KW-1185">Reference proteome</keyword>
<protein>
    <submittedName>
        <fullName evidence="1">Uncharacterized protein</fullName>
    </submittedName>
</protein>
<evidence type="ECO:0000313" key="1">
    <source>
        <dbReference type="EMBL" id="GGN50957.1"/>
    </source>
</evidence>
<dbReference type="AlphaFoldDB" id="A0A917XRR0"/>
<accession>A0A917XRR0</accession>
<proteinExistence type="predicted"/>
<sequence>MARGGLAELAAFLPNPADLPGTAPNDAAHTRTPQRIKATGAARRTRFRDRGRSAGRRLKQISRTLRRRTGQALAEIDRLTGEVAAIATATLRDVATVEHNA</sequence>
<dbReference type="Proteomes" id="UP000600365">
    <property type="component" value="Unassembled WGS sequence"/>
</dbReference>
<evidence type="ECO:0000313" key="2">
    <source>
        <dbReference type="Proteomes" id="UP000600365"/>
    </source>
</evidence>
<gene>
    <name evidence="1" type="ORF">GCM10011579_006230</name>
</gene>
<organism evidence="1 2">
    <name type="scientific">Streptomyces albiflavescens</name>
    <dbReference type="NCBI Taxonomy" id="1623582"/>
    <lineage>
        <taxon>Bacteria</taxon>
        <taxon>Bacillati</taxon>
        <taxon>Actinomycetota</taxon>
        <taxon>Actinomycetes</taxon>
        <taxon>Kitasatosporales</taxon>
        <taxon>Streptomycetaceae</taxon>
        <taxon>Streptomyces</taxon>
    </lineage>
</organism>
<comment type="caution">
    <text evidence="1">The sequence shown here is derived from an EMBL/GenBank/DDBJ whole genome shotgun (WGS) entry which is preliminary data.</text>
</comment>
<reference evidence="1 2" key="1">
    <citation type="journal article" date="2014" name="Int. J. Syst. Evol. Microbiol.">
        <title>Complete genome sequence of Corynebacterium casei LMG S-19264T (=DSM 44701T), isolated from a smear-ripened cheese.</title>
        <authorList>
            <consortium name="US DOE Joint Genome Institute (JGI-PGF)"/>
            <person name="Walter F."/>
            <person name="Albersmeier A."/>
            <person name="Kalinowski J."/>
            <person name="Ruckert C."/>
        </authorList>
    </citation>
    <scope>NUCLEOTIDE SEQUENCE [LARGE SCALE GENOMIC DNA]</scope>
    <source>
        <strain evidence="1 2">CGMCC 4.7111</strain>
    </source>
</reference>
<dbReference type="EMBL" id="BMMM01000001">
    <property type="protein sequence ID" value="GGN50957.1"/>
    <property type="molecule type" value="Genomic_DNA"/>
</dbReference>